<dbReference type="InterPro" id="IPR031962">
    <property type="entry name" value="DUF4781"/>
</dbReference>
<protein>
    <recommendedName>
        <fullName evidence="1">DUF4781 domain-containing protein</fullName>
    </recommendedName>
</protein>
<reference evidence="3" key="2">
    <citation type="submission" date="2025-08" db="UniProtKB">
        <authorList>
            <consortium name="RefSeq"/>
        </authorList>
    </citation>
    <scope>IDENTIFICATION</scope>
    <source>
        <strain evidence="3">MV-25-SWS-2005</strain>
        <tissue evidence="3">Whole body</tissue>
    </source>
</reference>
<dbReference type="Pfam" id="PF16013">
    <property type="entry name" value="DUF4781"/>
    <property type="match status" value="1"/>
</dbReference>
<gene>
    <name evidence="3" type="primary">LOC6898748</name>
</gene>
<dbReference type="InParanoid" id="A0A6I8V4N5"/>
<keyword evidence="2" id="KW-1185">Reference proteome</keyword>
<dbReference type="KEGG" id="dpo:6898748"/>
<proteinExistence type="predicted"/>
<organism evidence="2 3">
    <name type="scientific">Drosophila pseudoobscura pseudoobscura</name>
    <name type="common">Fruit fly</name>
    <dbReference type="NCBI Taxonomy" id="46245"/>
    <lineage>
        <taxon>Eukaryota</taxon>
        <taxon>Metazoa</taxon>
        <taxon>Ecdysozoa</taxon>
        <taxon>Arthropoda</taxon>
        <taxon>Hexapoda</taxon>
        <taxon>Insecta</taxon>
        <taxon>Pterygota</taxon>
        <taxon>Neoptera</taxon>
        <taxon>Endopterygota</taxon>
        <taxon>Diptera</taxon>
        <taxon>Brachycera</taxon>
        <taxon>Muscomorpha</taxon>
        <taxon>Ephydroidea</taxon>
        <taxon>Drosophilidae</taxon>
        <taxon>Drosophila</taxon>
        <taxon>Sophophora</taxon>
    </lineage>
</organism>
<sequence>MRKASEEKQMTRSAYDVQRDFGLSSALRSEIIWDSLAPDQAGVLKQKIKNLILNNEAKTSRKVAKQRQQLFRNVWLQRKYTNRTLLSAIIYVLVTPEMDAELALQSTTYSCHPVFRTRKCMKGENSEECCMIFIDEHGRVYANWEKYVFGNTLPKGMMIAPSRGIYTFTNDEDPGVQLMVYPTPASGARHKILNIGDKVATVGSLVAGVPLAAALAVPVGGPIVLAATAVGVATAAYSTLRSAHRLYDRVRHGQSTSITDSEARGQWLGVAGGVVGLGATGATRLMSRVAAADTEVNCAAQFAVKGINVSSIVISGTGVANGVYDLYLKVGDDQTLSKLDILQIASSLVIFTHSINNLRIASKVTNRSTLMRALRDQTRRVVRQISQESRKLHNGSAGGMFDIVRTFNDIPFKEALLSLHKINAHLAQGASVVGALGATVLPNIVSLGSGGQMRLNLEMLATQFGSKFVEHISSPGNLADVLDALARYFSDKAVQLFMEMTRTFVEQNIDSIDRTLNTFVSTETVLYRILMHCVHTYDNFAVDFLERHRQDILDVISKYFHSLQPLDEGNSSKYKCAVCKGTYYISAL</sequence>
<reference evidence="2" key="1">
    <citation type="submission" date="2024-06" db="UniProtKB">
        <authorList>
            <consortium name="RefSeq"/>
        </authorList>
    </citation>
    <scope>NUCLEOTIDE SEQUENCE [LARGE SCALE GENOMIC DNA]</scope>
    <source>
        <strain evidence="2">MV2-25</strain>
    </source>
</reference>
<feature type="domain" description="DUF4781" evidence="1">
    <location>
        <begin position="112"/>
        <end position="408"/>
    </location>
</feature>
<name>A0A6I8V4N5_DROPS</name>
<evidence type="ECO:0000259" key="1">
    <source>
        <dbReference type="Pfam" id="PF16013"/>
    </source>
</evidence>
<dbReference type="AlphaFoldDB" id="A0A6I8V4N5"/>
<evidence type="ECO:0000313" key="3">
    <source>
        <dbReference type="RefSeq" id="XP_002138733.2"/>
    </source>
</evidence>
<accession>A0A6I8V4N5</accession>
<dbReference type="RefSeq" id="XP_002138733.2">
    <property type="nucleotide sequence ID" value="XM_002138697.3"/>
</dbReference>
<dbReference type="PANTHER" id="PTHR21115:SF0">
    <property type="entry name" value="GH06117P-RELATED"/>
    <property type="match status" value="1"/>
</dbReference>
<dbReference type="PANTHER" id="PTHR21115">
    <property type="entry name" value="GH06117P-RELATED"/>
    <property type="match status" value="1"/>
</dbReference>
<evidence type="ECO:0000313" key="2">
    <source>
        <dbReference type="Proteomes" id="UP000001819"/>
    </source>
</evidence>
<dbReference type="Proteomes" id="UP000001819">
    <property type="component" value="Chromosome 3"/>
</dbReference>